<sequence length="1000" mass="108567">MTNFSNSSSCRRSIRTLDIGSGTGLLALLSCKYLREKYIAANDDANANTNANAETVSIAKTNTKACDARPMPMDMDIAVTSLEMAGPMADVAKQTVALDKERRRNQLKTSNNNETNANTNTDMSTNTVGNTEIDVDTDADTHVDAHVTVIEGHSGHYPSMKKTNGDNRNESDNQSVAAASSSSLPPSMPTLSLSSSATTISNPPSTNSSSPPPPVLLCTSELLESGLLGEGWLPAMRDAWERHLHPNAVVLPQKARVCARIVKGISAFAGPYPCLEIEAVAEAVEAVSSATKSKRESNNKSGATSTATKPPLSTRMRLFTTATSDRGDDDNNDHNNNNYDTESIGTLSDGSYDPVTGQKQGIQVEIHADRYLAAGNGTSNDNNNNNNTAAAIIQTLSDPIEALDFDVTSPASIPGPDPTNRSPRTIRFVATASGPAEGVLFWWELDLYKNDDELNGDKNNTDLTYTTEPGSDFQDHWHQCLYVFPSHGADTGDDTSRSSIVMVEKGKEYTLLASHTDSRVHFSIRTDNAGCGKGNGNGDCNDPTKLLNSNNNSRRNNIIESNARESKRSRPTIPAESSPVVSPRRCWQLNDTDRLAKFRDGIRVALESLKNNNENNNHHHRATTATVLDLSDFSLCGIMASLLGARSVTSVESSSSGLPLAAAKVAQIGNNLPQSYDNNKSNKNCFQILQCHAESLTRDIFLVQDGETESSLQQLETDDEQAKAAAALAVVDLVVGEPYYEMLEGWSIETSLNYFYTIRMLKRKKIVRADALCVPARAVIVACGIQCEDIGKSYRRSLCARQSNGNNNESSSSEIDREEPLSSLASASCCVSGFDHQPVVDCWKYDQHGVSIPLWEYNQVVPVTEVVEIGTLDYENDAILSNGNWVDVPSEIENGVVANNQGIRAPFTNANAKPTSPGKSRVCHAIAFWVDYKIRNNDDDDDNTHSNHHGHHYKPSFTTVSTGFASPSQCAEKQTVRILSTPQPVVMGESLLIPRHDLEL</sequence>
<feature type="compositionally biased region" description="Low complexity" evidence="2">
    <location>
        <begin position="175"/>
        <end position="209"/>
    </location>
</feature>
<feature type="compositionally biased region" description="Low complexity" evidence="2">
    <location>
        <begin position="548"/>
        <end position="561"/>
    </location>
</feature>
<feature type="region of interest" description="Disordered" evidence="2">
    <location>
        <begin position="541"/>
        <end position="579"/>
    </location>
</feature>
<organism evidence="3">
    <name type="scientific">Pseudo-nitzschia australis</name>
    <dbReference type="NCBI Taxonomy" id="44445"/>
    <lineage>
        <taxon>Eukaryota</taxon>
        <taxon>Sar</taxon>
        <taxon>Stramenopiles</taxon>
        <taxon>Ochrophyta</taxon>
        <taxon>Bacillariophyta</taxon>
        <taxon>Bacillariophyceae</taxon>
        <taxon>Bacillariophycidae</taxon>
        <taxon>Bacillariales</taxon>
        <taxon>Bacillariaceae</taxon>
        <taxon>Pseudo-nitzschia</taxon>
    </lineage>
</organism>
<dbReference type="Gene3D" id="2.70.160.11">
    <property type="entry name" value="Hnrnp arginine n-methyltransferase1"/>
    <property type="match status" value="2"/>
</dbReference>
<gene>
    <name evidence="3" type="ORF">PAUS00366_LOCUS17395</name>
</gene>
<feature type="region of interest" description="Disordered" evidence="2">
    <location>
        <begin position="100"/>
        <end position="132"/>
    </location>
</feature>
<dbReference type="InterPro" id="IPR025799">
    <property type="entry name" value="Arg_MeTrfase"/>
</dbReference>
<keyword evidence="1" id="KW-0949">S-adenosyl-L-methionine</keyword>
<protein>
    <submittedName>
        <fullName evidence="3">Uncharacterized protein</fullName>
    </submittedName>
</protein>
<evidence type="ECO:0000256" key="2">
    <source>
        <dbReference type="SAM" id="MobiDB-lite"/>
    </source>
</evidence>
<feature type="region of interest" description="Disordered" evidence="2">
    <location>
        <begin position="149"/>
        <end position="216"/>
    </location>
</feature>
<dbReference type="GO" id="GO:0016274">
    <property type="term" value="F:protein-arginine N-methyltransferase activity"/>
    <property type="evidence" value="ECO:0007669"/>
    <property type="project" value="InterPro"/>
</dbReference>
<dbReference type="AlphaFoldDB" id="A0A7S4EN97"/>
<dbReference type="PANTHER" id="PTHR11006:SF4">
    <property type="entry name" value="PROTEIN ARGININE N-METHYLTRANSFERASE 7"/>
    <property type="match status" value="1"/>
</dbReference>
<dbReference type="InterPro" id="IPR029063">
    <property type="entry name" value="SAM-dependent_MTases_sf"/>
</dbReference>
<accession>A0A7S4EN97</accession>
<evidence type="ECO:0000313" key="3">
    <source>
        <dbReference type="EMBL" id="CAE0724638.1"/>
    </source>
</evidence>
<feature type="region of interest" description="Disordered" evidence="2">
    <location>
        <begin position="290"/>
        <end position="356"/>
    </location>
</feature>
<feature type="compositionally biased region" description="Low complexity" evidence="2">
    <location>
        <begin position="109"/>
        <end position="121"/>
    </location>
</feature>
<reference evidence="3" key="1">
    <citation type="submission" date="2021-01" db="EMBL/GenBank/DDBJ databases">
        <authorList>
            <person name="Corre E."/>
            <person name="Pelletier E."/>
            <person name="Niang G."/>
            <person name="Scheremetjew M."/>
            <person name="Finn R."/>
            <person name="Kale V."/>
            <person name="Holt S."/>
            <person name="Cochrane G."/>
            <person name="Meng A."/>
            <person name="Brown T."/>
            <person name="Cohen L."/>
        </authorList>
    </citation>
    <scope>NUCLEOTIDE SEQUENCE</scope>
    <source>
        <strain evidence="3">10249 10 AB</strain>
    </source>
</reference>
<proteinExistence type="predicted"/>
<dbReference type="EMBL" id="HBIX01025280">
    <property type="protein sequence ID" value="CAE0724638.1"/>
    <property type="molecule type" value="Transcribed_RNA"/>
</dbReference>
<name>A0A7S4EN97_9STRA</name>
<evidence type="ECO:0000256" key="1">
    <source>
        <dbReference type="ARBA" id="ARBA00022691"/>
    </source>
</evidence>
<dbReference type="GO" id="GO:0042054">
    <property type="term" value="F:histone methyltransferase activity"/>
    <property type="evidence" value="ECO:0007669"/>
    <property type="project" value="TreeGrafter"/>
</dbReference>
<dbReference type="PANTHER" id="PTHR11006">
    <property type="entry name" value="PROTEIN ARGININE N-METHYLTRANSFERASE"/>
    <property type="match status" value="1"/>
</dbReference>
<feature type="compositionally biased region" description="Polar residues" evidence="2">
    <location>
        <begin position="299"/>
        <end position="308"/>
    </location>
</feature>
<dbReference type="Gene3D" id="3.40.50.150">
    <property type="entry name" value="Vaccinia Virus protein VP39"/>
    <property type="match status" value="2"/>
</dbReference>